<dbReference type="Proteomes" id="UP001476798">
    <property type="component" value="Unassembled WGS sequence"/>
</dbReference>
<evidence type="ECO:0000313" key="2">
    <source>
        <dbReference type="Proteomes" id="UP001476798"/>
    </source>
</evidence>
<comment type="caution">
    <text evidence="1">The sequence shown here is derived from an EMBL/GenBank/DDBJ whole genome shotgun (WGS) entry which is preliminary data.</text>
</comment>
<reference evidence="1 2" key="1">
    <citation type="submission" date="2021-06" db="EMBL/GenBank/DDBJ databases">
        <authorList>
            <person name="Palmer J.M."/>
        </authorList>
    </citation>
    <scope>NUCLEOTIDE SEQUENCE [LARGE SCALE GENOMIC DNA]</scope>
    <source>
        <strain evidence="1 2">GA_2019</strain>
        <tissue evidence="1">Muscle</tissue>
    </source>
</reference>
<proteinExistence type="predicted"/>
<feature type="non-terminal residue" evidence="1">
    <location>
        <position position="1"/>
    </location>
</feature>
<keyword evidence="2" id="KW-1185">Reference proteome</keyword>
<evidence type="ECO:0000313" key="1">
    <source>
        <dbReference type="EMBL" id="MEQ2160319.1"/>
    </source>
</evidence>
<dbReference type="EMBL" id="JAHRIO010006076">
    <property type="protein sequence ID" value="MEQ2160319.1"/>
    <property type="molecule type" value="Genomic_DNA"/>
</dbReference>
<protein>
    <submittedName>
        <fullName evidence="1">Uncharacterized protein</fullName>
    </submittedName>
</protein>
<sequence>SRFLYAPHGTMSLVRRFVLLPGIWGHTDVIVAQCWYQTSVIPTWQPMNLGGSFCHCLACGVYSCHGDQCWNQTSVCPTCRAMRLVGRVVPLASMWGIQMSGSNIDHHDN</sequence>
<gene>
    <name evidence="1" type="ORF">GOODEAATRI_032477</name>
</gene>
<accession>A0ABV0MNR8</accession>
<name>A0ABV0MNR8_9TELE</name>
<organism evidence="1 2">
    <name type="scientific">Goodea atripinnis</name>
    <dbReference type="NCBI Taxonomy" id="208336"/>
    <lineage>
        <taxon>Eukaryota</taxon>
        <taxon>Metazoa</taxon>
        <taxon>Chordata</taxon>
        <taxon>Craniata</taxon>
        <taxon>Vertebrata</taxon>
        <taxon>Euteleostomi</taxon>
        <taxon>Actinopterygii</taxon>
        <taxon>Neopterygii</taxon>
        <taxon>Teleostei</taxon>
        <taxon>Neoteleostei</taxon>
        <taxon>Acanthomorphata</taxon>
        <taxon>Ovalentaria</taxon>
        <taxon>Atherinomorphae</taxon>
        <taxon>Cyprinodontiformes</taxon>
        <taxon>Goodeidae</taxon>
        <taxon>Goodea</taxon>
    </lineage>
</organism>